<organism evidence="2 3">
    <name type="scientific">Favolaschia claudopus</name>
    <dbReference type="NCBI Taxonomy" id="2862362"/>
    <lineage>
        <taxon>Eukaryota</taxon>
        <taxon>Fungi</taxon>
        <taxon>Dikarya</taxon>
        <taxon>Basidiomycota</taxon>
        <taxon>Agaricomycotina</taxon>
        <taxon>Agaricomycetes</taxon>
        <taxon>Agaricomycetidae</taxon>
        <taxon>Agaricales</taxon>
        <taxon>Marasmiineae</taxon>
        <taxon>Mycenaceae</taxon>
        <taxon>Favolaschia</taxon>
    </lineage>
</organism>
<reference evidence="2 3" key="1">
    <citation type="journal article" date="2024" name="J Genomics">
        <title>Draft genome sequencing and assembly of Favolaschia claudopus CIRM-BRFM 2984 isolated from oak limbs.</title>
        <authorList>
            <person name="Navarro D."/>
            <person name="Drula E."/>
            <person name="Chaduli D."/>
            <person name="Cazenave R."/>
            <person name="Ahrendt S."/>
            <person name="Wang J."/>
            <person name="Lipzen A."/>
            <person name="Daum C."/>
            <person name="Barry K."/>
            <person name="Grigoriev I.V."/>
            <person name="Favel A."/>
            <person name="Rosso M.N."/>
            <person name="Martin F."/>
        </authorList>
    </citation>
    <scope>NUCLEOTIDE SEQUENCE [LARGE SCALE GENOMIC DNA]</scope>
    <source>
        <strain evidence="2 3">CIRM-BRFM 2984</strain>
    </source>
</reference>
<dbReference type="Proteomes" id="UP001362999">
    <property type="component" value="Unassembled WGS sequence"/>
</dbReference>
<evidence type="ECO:0000313" key="3">
    <source>
        <dbReference type="Proteomes" id="UP001362999"/>
    </source>
</evidence>
<dbReference type="AlphaFoldDB" id="A0AAW0DY43"/>
<gene>
    <name evidence="1" type="ORF">R3P38DRAFT_2419466</name>
    <name evidence="2" type="ORF">R3P38DRAFT_2473944</name>
</gene>
<feature type="non-terminal residue" evidence="2">
    <location>
        <position position="74"/>
    </location>
</feature>
<accession>A0AAW0DY43</accession>
<evidence type="ECO:0000313" key="2">
    <source>
        <dbReference type="EMBL" id="KAK7057057.1"/>
    </source>
</evidence>
<dbReference type="EMBL" id="JAWWNJ010000124">
    <property type="protein sequence ID" value="KAK6988291.1"/>
    <property type="molecule type" value="Genomic_DNA"/>
</dbReference>
<protein>
    <submittedName>
        <fullName evidence="2">Uncharacterized protein</fullName>
    </submittedName>
</protein>
<dbReference type="EMBL" id="JAWWNJ010000004">
    <property type="protein sequence ID" value="KAK7057057.1"/>
    <property type="molecule type" value="Genomic_DNA"/>
</dbReference>
<feature type="non-terminal residue" evidence="2">
    <location>
        <position position="1"/>
    </location>
</feature>
<keyword evidence="3" id="KW-1185">Reference proteome</keyword>
<sequence length="74" mass="8686">TLDLAMIRPFRKSSWQPRTRTDCPIRERQSGVMFIAMEHVVRGVVLCPIFEKPRYMSNVIDCVDEDMFLRINGI</sequence>
<evidence type="ECO:0000313" key="1">
    <source>
        <dbReference type="EMBL" id="KAK6988291.1"/>
    </source>
</evidence>
<comment type="caution">
    <text evidence="2">The sequence shown here is derived from an EMBL/GenBank/DDBJ whole genome shotgun (WGS) entry which is preliminary data.</text>
</comment>
<proteinExistence type="predicted"/>
<name>A0AAW0DY43_9AGAR</name>